<feature type="compositionally biased region" description="Polar residues" evidence="7">
    <location>
        <begin position="258"/>
        <end position="271"/>
    </location>
</feature>
<comment type="subcellular location">
    <subcellularLocation>
        <location evidence="1">Nucleus</location>
    </subcellularLocation>
</comment>
<feature type="region of interest" description="Disordered" evidence="7">
    <location>
        <begin position="236"/>
        <end position="271"/>
    </location>
</feature>
<evidence type="ECO:0000256" key="5">
    <source>
        <dbReference type="ARBA" id="ARBA00023242"/>
    </source>
</evidence>
<dbReference type="Proteomes" id="UP000070444">
    <property type="component" value="Unassembled WGS sequence"/>
</dbReference>
<dbReference type="SUPFAM" id="SSF57716">
    <property type="entry name" value="Glucocorticoid receptor-like (DNA-binding domain)"/>
    <property type="match status" value="1"/>
</dbReference>
<evidence type="ECO:0000259" key="8">
    <source>
        <dbReference type="PROSITE" id="PS50114"/>
    </source>
</evidence>
<organism evidence="9 10">
    <name type="scientific">Conidiobolus coronatus (strain ATCC 28846 / CBS 209.66 / NRRL 28638)</name>
    <name type="common">Delacroixia coronata</name>
    <dbReference type="NCBI Taxonomy" id="796925"/>
    <lineage>
        <taxon>Eukaryota</taxon>
        <taxon>Fungi</taxon>
        <taxon>Fungi incertae sedis</taxon>
        <taxon>Zoopagomycota</taxon>
        <taxon>Entomophthoromycotina</taxon>
        <taxon>Entomophthoromycetes</taxon>
        <taxon>Entomophthorales</taxon>
        <taxon>Ancylistaceae</taxon>
        <taxon>Conidiobolus</taxon>
    </lineage>
</organism>
<feature type="compositionally biased region" description="Basic residues" evidence="7">
    <location>
        <begin position="244"/>
        <end position="257"/>
    </location>
</feature>
<keyword evidence="10" id="KW-1185">Reference proteome</keyword>
<keyword evidence="5" id="KW-0539">Nucleus</keyword>
<dbReference type="OrthoDB" id="515401at2759"/>
<evidence type="ECO:0000256" key="4">
    <source>
        <dbReference type="ARBA" id="ARBA00022833"/>
    </source>
</evidence>
<evidence type="ECO:0000313" key="10">
    <source>
        <dbReference type="Proteomes" id="UP000070444"/>
    </source>
</evidence>
<feature type="region of interest" description="Disordered" evidence="7">
    <location>
        <begin position="1"/>
        <end position="30"/>
    </location>
</feature>
<dbReference type="InterPro" id="IPR013088">
    <property type="entry name" value="Znf_NHR/GATA"/>
</dbReference>
<accession>A0A137P283</accession>
<dbReference type="Pfam" id="PF00320">
    <property type="entry name" value="GATA"/>
    <property type="match status" value="1"/>
</dbReference>
<dbReference type="GO" id="GO:0008270">
    <property type="term" value="F:zinc ion binding"/>
    <property type="evidence" value="ECO:0007669"/>
    <property type="project" value="UniProtKB-KW"/>
</dbReference>
<dbReference type="CDD" id="cd00202">
    <property type="entry name" value="ZnF_GATA"/>
    <property type="match status" value="1"/>
</dbReference>
<dbReference type="GO" id="GO:0000981">
    <property type="term" value="F:DNA-binding transcription factor activity, RNA polymerase II-specific"/>
    <property type="evidence" value="ECO:0007669"/>
    <property type="project" value="TreeGrafter"/>
</dbReference>
<feature type="domain" description="GATA-type" evidence="8">
    <location>
        <begin position="188"/>
        <end position="244"/>
    </location>
</feature>
<evidence type="ECO:0000256" key="1">
    <source>
        <dbReference type="ARBA" id="ARBA00004123"/>
    </source>
</evidence>
<evidence type="ECO:0000313" key="9">
    <source>
        <dbReference type="EMBL" id="KXN69122.1"/>
    </source>
</evidence>
<dbReference type="GO" id="GO:0005634">
    <property type="term" value="C:nucleus"/>
    <property type="evidence" value="ECO:0007669"/>
    <property type="project" value="UniProtKB-SubCell"/>
</dbReference>
<sequence length="271" mass="30311">MDKHAFSNGLSSQNSEQDFDEQGSGHLYPYSENRSSDARLMCLALLASTINNQPQAPPGSILNYTPLSESNGRYTSPSLDYFSIYKDYNKPNQSLVKDRTLSHITNNKLPPILSDPVLRQIQVNKLPVSHPCHNCLHASKPMLSAPIFNTVDCKKRDLISPSPDTLPRAKIDEPPQKSINFGTKGLKLVEAKTCENCTTTETPGWRRDKEGKQLLCNACGLYEKIHNIPRPVKVTPNGDIKVVRPPKLKGKKKHHRSASSIKTRNNSHFPY</sequence>
<dbReference type="InterPro" id="IPR000679">
    <property type="entry name" value="Znf_GATA"/>
</dbReference>
<reference evidence="9 10" key="1">
    <citation type="journal article" date="2015" name="Genome Biol. Evol.">
        <title>Phylogenomic analyses indicate that early fungi evolved digesting cell walls of algal ancestors of land plants.</title>
        <authorList>
            <person name="Chang Y."/>
            <person name="Wang S."/>
            <person name="Sekimoto S."/>
            <person name="Aerts A.L."/>
            <person name="Choi C."/>
            <person name="Clum A."/>
            <person name="LaButti K.M."/>
            <person name="Lindquist E.A."/>
            <person name="Yee Ngan C."/>
            <person name="Ohm R.A."/>
            <person name="Salamov A.A."/>
            <person name="Grigoriev I.V."/>
            <person name="Spatafora J.W."/>
            <person name="Berbee M.L."/>
        </authorList>
    </citation>
    <scope>NUCLEOTIDE SEQUENCE [LARGE SCALE GENOMIC DNA]</scope>
    <source>
        <strain evidence="9 10">NRRL 28638</strain>
    </source>
</reference>
<proteinExistence type="predicted"/>
<dbReference type="STRING" id="796925.A0A137P283"/>
<protein>
    <recommendedName>
        <fullName evidence="8">GATA-type domain-containing protein</fullName>
    </recommendedName>
</protein>
<name>A0A137P283_CONC2</name>
<evidence type="ECO:0000256" key="3">
    <source>
        <dbReference type="ARBA" id="ARBA00022771"/>
    </source>
</evidence>
<dbReference type="PANTHER" id="PTHR10071">
    <property type="entry name" value="TRANSCRIPTION FACTOR GATA FAMILY MEMBER"/>
    <property type="match status" value="1"/>
</dbReference>
<evidence type="ECO:0000256" key="2">
    <source>
        <dbReference type="ARBA" id="ARBA00022723"/>
    </source>
</evidence>
<dbReference type="AlphaFoldDB" id="A0A137P283"/>
<dbReference type="PROSITE" id="PS50114">
    <property type="entry name" value="GATA_ZN_FINGER_2"/>
    <property type="match status" value="1"/>
</dbReference>
<evidence type="ECO:0000256" key="7">
    <source>
        <dbReference type="SAM" id="MobiDB-lite"/>
    </source>
</evidence>
<dbReference type="GO" id="GO:0000978">
    <property type="term" value="F:RNA polymerase II cis-regulatory region sequence-specific DNA binding"/>
    <property type="evidence" value="ECO:0007669"/>
    <property type="project" value="TreeGrafter"/>
</dbReference>
<dbReference type="GO" id="GO:0000122">
    <property type="term" value="P:negative regulation of transcription by RNA polymerase II"/>
    <property type="evidence" value="ECO:0007669"/>
    <property type="project" value="TreeGrafter"/>
</dbReference>
<dbReference type="EMBL" id="KQ964547">
    <property type="protein sequence ID" value="KXN69122.1"/>
    <property type="molecule type" value="Genomic_DNA"/>
</dbReference>
<gene>
    <name evidence="9" type="ORF">CONCODRAFT_71731</name>
</gene>
<evidence type="ECO:0000256" key="6">
    <source>
        <dbReference type="PROSITE-ProRule" id="PRU00094"/>
    </source>
</evidence>
<dbReference type="GO" id="GO:0045944">
    <property type="term" value="P:positive regulation of transcription by RNA polymerase II"/>
    <property type="evidence" value="ECO:0007669"/>
    <property type="project" value="TreeGrafter"/>
</dbReference>
<dbReference type="PANTHER" id="PTHR10071:SF281">
    <property type="entry name" value="BOX A-BINDING FACTOR-RELATED"/>
    <property type="match status" value="1"/>
</dbReference>
<dbReference type="SMART" id="SM00401">
    <property type="entry name" value="ZnF_GATA"/>
    <property type="match status" value="1"/>
</dbReference>
<dbReference type="Gene3D" id="3.30.50.10">
    <property type="entry name" value="Erythroid Transcription Factor GATA-1, subunit A"/>
    <property type="match status" value="1"/>
</dbReference>
<dbReference type="InterPro" id="IPR039355">
    <property type="entry name" value="Transcription_factor_GATA"/>
</dbReference>
<keyword evidence="4" id="KW-0862">Zinc</keyword>
<dbReference type="PROSITE" id="PS00344">
    <property type="entry name" value="GATA_ZN_FINGER_1"/>
    <property type="match status" value="1"/>
</dbReference>
<keyword evidence="2" id="KW-0479">Metal-binding</keyword>
<keyword evidence="3 6" id="KW-0863">Zinc-finger</keyword>